<dbReference type="Pfam" id="PF01171">
    <property type="entry name" value="ATP_bind_3"/>
    <property type="match status" value="1"/>
</dbReference>
<evidence type="ECO:0000256" key="8">
    <source>
        <dbReference type="SAM" id="Coils"/>
    </source>
</evidence>
<sequence>MPENTQAPRRPGLDTSSARIRSAVRQALVERANSADAEGDAPVFVALSGGPDSLALADALAFEARSAGIFAGAIIVDHGLQEGSDLVAERTAATARELGLEPVIVRRVSVGTEGGPEAAAREARYAALSEVAREHGSDTVLLAHTRDDQAETVLLGLARGAGARSLAGMAPRSGLYARPLLGIDRVDTVGSCAARGLTPWIDPHNFDPSYARVRVRETILPMLEAELGPGIAKALARTADQAREDADAFEDMIEEFIEEIVEHAEAGIAVSVQALAANPAALRNRIIRLVAQGEFGVSLERSHTLEIAELVTRWRGQGPIDVPGIRVHRDNGLIVFTAAGALG</sequence>
<keyword evidence="5 7" id="KW-0067">ATP-binding</keyword>
<dbReference type="Gene3D" id="1.20.59.20">
    <property type="match status" value="1"/>
</dbReference>
<dbReference type="AlphaFoldDB" id="A0A3L7ATZ0"/>
<comment type="subcellular location">
    <subcellularLocation>
        <location evidence="7">Cytoplasm</location>
    </subcellularLocation>
</comment>
<accession>A0A3L7ATZ0</accession>
<protein>
    <recommendedName>
        <fullName evidence="7">tRNA(Ile)-lysidine synthase</fullName>
        <ecNumber evidence="7">6.3.4.19</ecNumber>
    </recommendedName>
    <alternativeName>
        <fullName evidence="7">tRNA(Ile)-2-lysyl-cytidine synthase</fullName>
    </alternativeName>
    <alternativeName>
        <fullName evidence="7">tRNA(Ile)-lysidine synthetase</fullName>
    </alternativeName>
</protein>
<evidence type="ECO:0000256" key="7">
    <source>
        <dbReference type="HAMAP-Rule" id="MF_01161"/>
    </source>
</evidence>
<dbReference type="EC" id="6.3.4.19" evidence="7"/>
<keyword evidence="1 7" id="KW-0963">Cytoplasm</keyword>
<name>A0A3L7ATZ0_9MICO</name>
<evidence type="ECO:0000256" key="1">
    <source>
        <dbReference type="ARBA" id="ARBA00022490"/>
    </source>
</evidence>
<evidence type="ECO:0000256" key="2">
    <source>
        <dbReference type="ARBA" id="ARBA00022598"/>
    </source>
</evidence>
<dbReference type="InterPro" id="IPR011063">
    <property type="entry name" value="TilS/TtcA_N"/>
</dbReference>
<proteinExistence type="inferred from homology"/>
<dbReference type="GO" id="GO:0005524">
    <property type="term" value="F:ATP binding"/>
    <property type="evidence" value="ECO:0007669"/>
    <property type="project" value="UniProtKB-UniRule"/>
</dbReference>
<dbReference type="PANTHER" id="PTHR43033:SF1">
    <property type="entry name" value="TRNA(ILE)-LYSIDINE SYNTHASE-RELATED"/>
    <property type="match status" value="1"/>
</dbReference>
<dbReference type="RefSeq" id="WP_121687559.1">
    <property type="nucleotide sequence ID" value="NZ_RCUY01000002.1"/>
</dbReference>
<keyword evidence="2 7" id="KW-0436">Ligase</keyword>
<dbReference type="GO" id="GO:0005737">
    <property type="term" value="C:cytoplasm"/>
    <property type="evidence" value="ECO:0007669"/>
    <property type="project" value="UniProtKB-SubCell"/>
</dbReference>
<evidence type="ECO:0000256" key="5">
    <source>
        <dbReference type="ARBA" id="ARBA00022840"/>
    </source>
</evidence>
<dbReference type="SUPFAM" id="SSF52402">
    <property type="entry name" value="Adenine nucleotide alpha hydrolases-like"/>
    <property type="match status" value="1"/>
</dbReference>
<dbReference type="GO" id="GO:0032267">
    <property type="term" value="F:tRNA(Ile)-lysidine synthase activity"/>
    <property type="evidence" value="ECO:0007669"/>
    <property type="project" value="UniProtKB-EC"/>
</dbReference>
<dbReference type="InterPro" id="IPR015262">
    <property type="entry name" value="tRNA_Ile_lys_synt_subst-bd"/>
</dbReference>
<evidence type="ECO:0000256" key="6">
    <source>
        <dbReference type="ARBA" id="ARBA00048539"/>
    </source>
</evidence>
<keyword evidence="12" id="KW-1185">Reference proteome</keyword>
<evidence type="ECO:0000313" key="11">
    <source>
        <dbReference type="EMBL" id="RLP83937.1"/>
    </source>
</evidence>
<reference evidence="11 12" key="1">
    <citation type="submission" date="2018-10" db="EMBL/GenBank/DDBJ databases">
        <authorList>
            <person name="Li J."/>
        </authorList>
    </citation>
    <scope>NUCLEOTIDE SEQUENCE [LARGE SCALE GENOMIC DNA]</scope>
    <source>
        <strain evidence="11 12">JCM 11654</strain>
    </source>
</reference>
<dbReference type="NCBIfam" id="TIGR02432">
    <property type="entry name" value="lysidine_TilS_N"/>
    <property type="match status" value="1"/>
</dbReference>
<feature type="domain" description="tRNA(Ile)-lysidine synthase substrate-binding" evidence="10">
    <location>
        <begin position="271"/>
        <end position="330"/>
    </location>
</feature>
<dbReference type="PANTHER" id="PTHR43033">
    <property type="entry name" value="TRNA(ILE)-LYSIDINE SYNTHASE-RELATED"/>
    <property type="match status" value="1"/>
</dbReference>
<evidence type="ECO:0000259" key="9">
    <source>
        <dbReference type="Pfam" id="PF01171"/>
    </source>
</evidence>
<comment type="caution">
    <text evidence="11">The sequence shown here is derived from an EMBL/GenBank/DDBJ whole genome shotgun (WGS) entry which is preliminary data.</text>
</comment>
<dbReference type="InterPro" id="IPR014729">
    <property type="entry name" value="Rossmann-like_a/b/a_fold"/>
</dbReference>
<dbReference type="Gene3D" id="3.40.50.620">
    <property type="entry name" value="HUPs"/>
    <property type="match status" value="1"/>
</dbReference>
<dbReference type="GO" id="GO:0006400">
    <property type="term" value="P:tRNA modification"/>
    <property type="evidence" value="ECO:0007669"/>
    <property type="project" value="UniProtKB-UniRule"/>
</dbReference>
<keyword evidence="3 7" id="KW-0819">tRNA processing</keyword>
<comment type="catalytic activity">
    <reaction evidence="6 7">
        <text>cytidine(34) in tRNA(Ile2) + L-lysine + ATP = lysidine(34) in tRNA(Ile2) + AMP + diphosphate + H(+)</text>
        <dbReference type="Rhea" id="RHEA:43744"/>
        <dbReference type="Rhea" id="RHEA-COMP:10625"/>
        <dbReference type="Rhea" id="RHEA-COMP:10670"/>
        <dbReference type="ChEBI" id="CHEBI:15378"/>
        <dbReference type="ChEBI" id="CHEBI:30616"/>
        <dbReference type="ChEBI" id="CHEBI:32551"/>
        <dbReference type="ChEBI" id="CHEBI:33019"/>
        <dbReference type="ChEBI" id="CHEBI:82748"/>
        <dbReference type="ChEBI" id="CHEBI:83665"/>
        <dbReference type="ChEBI" id="CHEBI:456215"/>
        <dbReference type="EC" id="6.3.4.19"/>
    </reaction>
</comment>
<comment type="domain">
    <text evidence="7">The N-terminal region contains the highly conserved SGGXDS motif, predicted to be a P-loop motif involved in ATP binding.</text>
</comment>
<dbReference type="CDD" id="cd01992">
    <property type="entry name" value="TilS_N"/>
    <property type="match status" value="1"/>
</dbReference>
<evidence type="ECO:0000256" key="3">
    <source>
        <dbReference type="ARBA" id="ARBA00022694"/>
    </source>
</evidence>
<dbReference type="Pfam" id="PF09179">
    <property type="entry name" value="TilS"/>
    <property type="match status" value="1"/>
</dbReference>
<dbReference type="SUPFAM" id="SSF82829">
    <property type="entry name" value="MesJ substrate recognition domain-like"/>
    <property type="match status" value="1"/>
</dbReference>
<dbReference type="InterPro" id="IPR012795">
    <property type="entry name" value="tRNA_Ile_lys_synt_N"/>
</dbReference>
<evidence type="ECO:0000313" key="12">
    <source>
        <dbReference type="Proteomes" id="UP000269438"/>
    </source>
</evidence>
<dbReference type="OrthoDB" id="5244702at2"/>
<dbReference type="EMBL" id="RCUY01000002">
    <property type="protein sequence ID" value="RLP83937.1"/>
    <property type="molecule type" value="Genomic_DNA"/>
</dbReference>
<dbReference type="InterPro" id="IPR012094">
    <property type="entry name" value="tRNA_Ile_lys_synt"/>
</dbReference>
<feature type="domain" description="tRNA(Ile)-lysidine/2-thiocytidine synthase N-terminal" evidence="9">
    <location>
        <begin position="43"/>
        <end position="217"/>
    </location>
</feature>
<evidence type="ECO:0000256" key="4">
    <source>
        <dbReference type="ARBA" id="ARBA00022741"/>
    </source>
</evidence>
<dbReference type="Proteomes" id="UP000269438">
    <property type="component" value="Unassembled WGS sequence"/>
</dbReference>
<comment type="function">
    <text evidence="7">Ligates lysine onto the cytidine present at position 34 of the AUA codon-specific tRNA(Ile) that contains the anticodon CAU, in an ATP-dependent manner. Cytidine is converted to lysidine, thus changing the amino acid specificity of the tRNA from methionine to isoleucine.</text>
</comment>
<feature type="binding site" evidence="7">
    <location>
        <begin position="48"/>
        <end position="53"/>
    </location>
    <ligand>
        <name>ATP</name>
        <dbReference type="ChEBI" id="CHEBI:30616"/>
    </ligand>
</feature>
<comment type="similarity">
    <text evidence="7">Belongs to the tRNA(Ile)-lysidine synthase family.</text>
</comment>
<keyword evidence="4 7" id="KW-0547">Nucleotide-binding</keyword>
<gene>
    <name evidence="7 11" type="primary">tilS</name>
    <name evidence="11" type="ORF">D9V34_03795</name>
</gene>
<organism evidence="11 12">
    <name type="scientific">Mycetocola lacteus</name>
    <dbReference type="NCBI Taxonomy" id="76637"/>
    <lineage>
        <taxon>Bacteria</taxon>
        <taxon>Bacillati</taxon>
        <taxon>Actinomycetota</taxon>
        <taxon>Actinomycetes</taxon>
        <taxon>Micrococcales</taxon>
        <taxon>Microbacteriaceae</taxon>
        <taxon>Mycetocola</taxon>
    </lineage>
</organism>
<evidence type="ECO:0000259" key="10">
    <source>
        <dbReference type="Pfam" id="PF09179"/>
    </source>
</evidence>
<dbReference type="HAMAP" id="MF_01161">
    <property type="entry name" value="tRNA_Ile_lys_synt"/>
    <property type="match status" value="1"/>
</dbReference>
<keyword evidence="8" id="KW-0175">Coiled coil</keyword>
<feature type="coiled-coil region" evidence="8">
    <location>
        <begin position="232"/>
        <end position="259"/>
    </location>
</feature>